<evidence type="ECO:0000256" key="4">
    <source>
        <dbReference type="PROSITE-ProRule" id="PRU00742"/>
    </source>
</evidence>
<dbReference type="InterPro" id="IPR023696">
    <property type="entry name" value="Ureohydrolase_dom_sf"/>
</dbReference>
<dbReference type="PROSITE" id="PS51409">
    <property type="entry name" value="ARGINASE_2"/>
    <property type="match status" value="1"/>
</dbReference>
<dbReference type="EC" id="3.5.3.-" evidence="5"/>
<keyword evidence="2 5" id="KW-0378">Hydrolase</keyword>
<evidence type="ECO:0000313" key="6">
    <source>
        <dbReference type="Proteomes" id="UP001612812"/>
    </source>
</evidence>
<gene>
    <name evidence="5" type="ORF">ACIBP4_24000</name>
</gene>
<dbReference type="EMBL" id="JBITLE010000011">
    <property type="protein sequence ID" value="MFI7265349.1"/>
    <property type="molecule type" value="Genomic_DNA"/>
</dbReference>
<dbReference type="GO" id="GO:0016787">
    <property type="term" value="F:hydrolase activity"/>
    <property type="evidence" value="ECO:0007669"/>
    <property type="project" value="UniProtKB-KW"/>
</dbReference>
<accession>A0ABW7ZR91</accession>
<sequence length="298" mass="30157">MGIRRWTVVGAPSSAGAHTPGVERAPAALRAAGLLDLLGAAVDVEDAGDTSGFRWRPDPAYPRGQNAGAVAGVAAEVAAEVAAAVGRGRTALVLGGDCTVTIGLVAGCARAGRSPALVYVDGGPDLYTPSTRPNGNLDATGLAHMLGLPGTLPEVAGVGPTVPLLSPERVVVYGDSLPRGDHERELVAELGLTYVPADEVHADPSAAARRARSSAEGAADGFVVHFDVDVLRFVDAPLADVPEPFGLGLAEAAATLAELVASPRFLGLSVTEINPDHLPDGEVLPRFVRALAGALTAG</sequence>
<keyword evidence="6" id="KW-1185">Reference proteome</keyword>
<comment type="caution">
    <text evidence="5">The sequence shown here is derived from an EMBL/GenBank/DDBJ whole genome shotgun (WGS) entry which is preliminary data.</text>
</comment>
<proteinExistence type="inferred from homology"/>
<protein>
    <submittedName>
        <fullName evidence="5">Arginase family protein</fullName>
        <ecNumber evidence="5">3.5.3.-</ecNumber>
    </submittedName>
</protein>
<dbReference type="CDD" id="cd09999">
    <property type="entry name" value="Arginase-like_1"/>
    <property type="match status" value="1"/>
</dbReference>
<dbReference type="PIRSF" id="PIRSF036979">
    <property type="entry name" value="Arginase"/>
    <property type="match status" value="1"/>
</dbReference>
<dbReference type="PANTHER" id="PTHR43782:SF3">
    <property type="entry name" value="ARGINASE"/>
    <property type="match status" value="1"/>
</dbReference>
<keyword evidence="3" id="KW-0464">Manganese</keyword>
<evidence type="ECO:0000256" key="3">
    <source>
        <dbReference type="ARBA" id="ARBA00023211"/>
    </source>
</evidence>
<dbReference type="Gene3D" id="3.40.800.10">
    <property type="entry name" value="Ureohydrolase domain"/>
    <property type="match status" value="1"/>
</dbReference>
<dbReference type="RefSeq" id="WP_396770829.1">
    <property type="nucleotide sequence ID" value="NZ_JBITLA010000012.1"/>
</dbReference>
<dbReference type="Proteomes" id="UP001612812">
    <property type="component" value="Unassembled WGS sequence"/>
</dbReference>
<evidence type="ECO:0000256" key="2">
    <source>
        <dbReference type="ARBA" id="ARBA00022801"/>
    </source>
</evidence>
<name>A0ABW7ZR91_9ACTN</name>
<dbReference type="PRINTS" id="PR00116">
    <property type="entry name" value="ARGINASE"/>
</dbReference>
<evidence type="ECO:0000313" key="5">
    <source>
        <dbReference type="EMBL" id="MFI7265349.1"/>
    </source>
</evidence>
<reference evidence="5 6" key="1">
    <citation type="submission" date="2024-10" db="EMBL/GenBank/DDBJ databases">
        <title>The Natural Products Discovery Center: Release of the First 8490 Sequenced Strains for Exploring Actinobacteria Biosynthetic Diversity.</title>
        <authorList>
            <person name="Kalkreuter E."/>
            <person name="Kautsar S.A."/>
            <person name="Yang D."/>
            <person name="Bader C.D."/>
            <person name="Teijaro C.N."/>
            <person name="Fluegel L."/>
            <person name="Davis C.M."/>
            <person name="Simpson J.R."/>
            <person name="Lauterbach L."/>
            <person name="Steele A.D."/>
            <person name="Gui C."/>
            <person name="Meng S."/>
            <person name="Li G."/>
            <person name="Viehrig K."/>
            <person name="Ye F."/>
            <person name="Su P."/>
            <person name="Kiefer A.F."/>
            <person name="Nichols A."/>
            <person name="Cepeda A.J."/>
            <person name="Yan W."/>
            <person name="Fan B."/>
            <person name="Jiang Y."/>
            <person name="Adhikari A."/>
            <person name="Zheng C.-J."/>
            <person name="Schuster L."/>
            <person name="Cowan T.M."/>
            <person name="Smanski M.J."/>
            <person name="Chevrette M.G."/>
            <person name="De Carvalho L.P.S."/>
            <person name="Shen B."/>
        </authorList>
    </citation>
    <scope>NUCLEOTIDE SEQUENCE [LARGE SCALE GENOMIC DNA]</scope>
    <source>
        <strain evidence="5 6">NPDC049845</strain>
    </source>
</reference>
<dbReference type="Pfam" id="PF00491">
    <property type="entry name" value="Arginase"/>
    <property type="match status" value="1"/>
</dbReference>
<dbReference type="PANTHER" id="PTHR43782">
    <property type="entry name" value="ARGINASE"/>
    <property type="match status" value="1"/>
</dbReference>
<dbReference type="SUPFAM" id="SSF52768">
    <property type="entry name" value="Arginase/deacetylase"/>
    <property type="match status" value="1"/>
</dbReference>
<keyword evidence="1" id="KW-0479">Metal-binding</keyword>
<dbReference type="InterPro" id="IPR006035">
    <property type="entry name" value="Ureohydrolase"/>
</dbReference>
<comment type="similarity">
    <text evidence="4">Belongs to the arginase family.</text>
</comment>
<organism evidence="5 6">
    <name type="scientific">Micromonospora maritima</name>
    <dbReference type="NCBI Taxonomy" id="986711"/>
    <lineage>
        <taxon>Bacteria</taxon>
        <taxon>Bacillati</taxon>
        <taxon>Actinomycetota</taxon>
        <taxon>Actinomycetes</taxon>
        <taxon>Micromonosporales</taxon>
        <taxon>Micromonosporaceae</taxon>
        <taxon>Micromonospora</taxon>
    </lineage>
</organism>
<evidence type="ECO:0000256" key="1">
    <source>
        <dbReference type="ARBA" id="ARBA00022723"/>
    </source>
</evidence>